<dbReference type="SUPFAM" id="SSF51206">
    <property type="entry name" value="cAMP-binding domain-like"/>
    <property type="match status" value="1"/>
</dbReference>
<keyword evidence="1" id="KW-0813">Transport</keyword>
<evidence type="ECO:0000256" key="1">
    <source>
        <dbReference type="ARBA" id="ARBA00023286"/>
    </source>
</evidence>
<dbReference type="InterPro" id="IPR014710">
    <property type="entry name" value="RmlC-like_jellyroll"/>
</dbReference>
<feature type="domain" description="Cyclic nucleotide-binding" evidence="2">
    <location>
        <begin position="171"/>
        <end position="287"/>
    </location>
</feature>
<reference evidence="4" key="2">
    <citation type="submission" date="2019-01" db="EMBL/GenBank/DDBJ databases">
        <title>Genome sequence of Desulfonema ishimotonii strain Tokyo 01.</title>
        <authorList>
            <person name="Fukui M."/>
        </authorList>
    </citation>
    <scope>NUCLEOTIDE SEQUENCE [LARGE SCALE GENOMIC DNA]</scope>
    <source>
        <strain evidence="4">Tokyo 01</strain>
    </source>
</reference>
<sequence>MKITCKKCGAVYHIDEARLRPGGSRTRCLKCRTIFTIRPPESAPDPRQAGQKPSRTCLQKPPVFRIIGANNCPLYTRGDEFQLAGSIFNVPRNKAPCLILARDLVRILSKYKPDELPLASDASGKVFQCSGCKGVIRFARRQNGETEEEASDRPDDDYIENVTRVLSRFSIFKALDENVIREFTACLRFDEFGAEDLILTRGEPGKHLFIIVSGRVEVIGEDDMQITTMDRGEVFGEMSLLSGDTVGATVRALEPTTVLYISSQNFKTILSNSPSLQMYFTRLLAGRMAEINRARSEEFASGIAGKISEMSPAELFQVFNMNQKTGVLSLRMYDISARLAFRDGDLVRVNFGDADGPEAFFSLLKLKRGRFTFKPGLCLEDMQADVIGDFMQLLMEGLRRIDEDDKRFLRTAIRSLFD</sequence>
<dbReference type="NCBIfam" id="TIGR02098">
    <property type="entry name" value="MJ0042_CXXC"/>
    <property type="match status" value="1"/>
</dbReference>
<proteinExistence type="predicted"/>
<keyword evidence="1" id="KW-1071">Ligand-gated ion channel</keyword>
<dbReference type="SMART" id="SM00100">
    <property type="entry name" value="cNMP"/>
    <property type="match status" value="1"/>
</dbReference>
<dbReference type="Pfam" id="PF14332">
    <property type="entry name" value="DUF4388"/>
    <property type="match status" value="1"/>
</dbReference>
<keyword evidence="4" id="KW-1185">Reference proteome</keyword>
<dbReference type="OrthoDB" id="892842at2"/>
<dbReference type="PROSITE" id="PS50042">
    <property type="entry name" value="CNMP_BINDING_3"/>
    <property type="match status" value="1"/>
</dbReference>
<dbReference type="CDD" id="cd00038">
    <property type="entry name" value="CAP_ED"/>
    <property type="match status" value="1"/>
</dbReference>
<gene>
    <name evidence="3" type="ORF">DENIS_4312</name>
</gene>
<dbReference type="EMBL" id="BEXT01000001">
    <property type="protein sequence ID" value="GBC63318.1"/>
    <property type="molecule type" value="Genomic_DNA"/>
</dbReference>
<dbReference type="AlphaFoldDB" id="A0A401G257"/>
<keyword evidence="1" id="KW-0406">Ion transport</keyword>
<reference evidence="4" key="1">
    <citation type="submission" date="2017-11" db="EMBL/GenBank/DDBJ databases">
        <authorList>
            <person name="Watanabe M."/>
            <person name="Kojima H."/>
        </authorList>
    </citation>
    <scope>NUCLEOTIDE SEQUENCE [LARGE SCALE GENOMIC DNA]</scope>
    <source>
        <strain evidence="4">Tokyo 01</strain>
    </source>
</reference>
<protein>
    <submittedName>
        <fullName evidence="3">Crp/Fnr family transcriptional regulator</fullName>
    </submittedName>
</protein>
<dbReference type="Pfam" id="PF13717">
    <property type="entry name" value="Zn_ribbon_4"/>
    <property type="match status" value="1"/>
</dbReference>
<organism evidence="3 4">
    <name type="scientific">Desulfonema ishimotonii</name>
    <dbReference type="NCBI Taxonomy" id="45657"/>
    <lineage>
        <taxon>Bacteria</taxon>
        <taxon>Pseudomonadati</taxon>
        <taxon>Thermodesulfobacteriota</taxon>
        <taxon>Desulfobacteria</taxon>
        <taxon>Desulfobacterales</taxon>
        <taxon>Desulfococcaceae</taxon>
        <taxon>Desulfonema</taxon>
    </lineage>
</organism>
<dbReference type="GO" id="GO:0044877">
    <property type="term" value="F:protein-containing complex binding"/>
    <property type="evidence" value="ECO:0007669"/>
    <property type="project" value="TreeGrafter"/>
</dbReference>
<dbReference type="Proteomes" id="UP000288096">
    <property type="component" value="Unassembled WGS sequence"/>
</dbReference>
<dbReference type="InterPro" id="IPR050866">
    <property type="entry name" value="CNG_cation_channel"/>
</dbReference>
<dbReference type="InterPro" id="IPR000595">
    <property type="entry name" value="cNMP-bd_dom"/>
</dbReference>
<dbReference type="InterPro" id="IPR018490">
    <property type="entry name" value="cNMP-bd_dom_sf"/>
</dbReference>
<name>A0A401G257_9BACT</name>
<dbReference type="GO" id="GO:0005221">
    <property type="term" value="F:intracellularly cyclic nucleotide-activated monoatomic cation channel activity"/>
    <property type="evidence" value="ECO:0007669"/>
    <property type="project" value="InterPro"/>
</dbReference>
<evidence type="ECO:0000313" key="3">
    <source>
        <dbReference type="EMBL" id="GBC63318.1"/>
    </source>
</evidence>
<evidence type="ECO:0000313" key="4">
    <source>
        <dbReference type="Proteomes" id="UP000288096"/>
    </source>
</evidence>
<dbReference type="PANTHER" id="PTHR45638">
    <property type="entry name" value="CYCLIC NUCLEOTIDE-GATED CATION CHANNEL SUBUNIT A"/>
    <property type="match status" value="1"/>
</dbReference>
<dbReference type="PANTHER" id="PTHR45638:SF11">
    <property type="entry name" value="CYCLIC NUCLEOTIDE-GATED CATION CHANNEL SUBUNIT A"/>
    <property type="match status" value="1"/>
</dbReference>
<dbReference type="Pfam" id="PF00027">
    <property type="entry name" value="cNMP_binding"/>
    <property type="match status" value="1"/>
</dbReference>
<evidence type="ECO:0000259" key="2">
    <source>
        <dbReference type="PROSITE" id="PS50042"/>
    </source>
</evidence>
<dbReference type="Gene3D" id="2.60.120.10">
    <property type="entry name" value="Jelly Rolls"/>
    <property type="match status" value="1"/>
</dbReference>
<keyword evidence="1" id="KW-0407">Ion channel</keyword>
<dbReference type="RefSeq" id="WP_124330401.1">
    <property type="nucleotide sequence ID" value="NZ_BEXT01000001.1"/>
</dbReference>
<dbReference type="InterPro" id="IPR011723">
    <property type="entry name" value="Znf/thioredoxin_put"/>
</dbReference>
<accession>A0A401G257</accession>
<comment type="caution">
    <text evidence="3">The sequence shown here is derived from an EMBL/GenBank/DDBJ whole genome shotgun (WGS) entry which is preliminary data.</text>
</comment>
<dbReference type="InterPro" id="IPR025497">
    <property type="entry name" value="PatA-like_N"/>
</dbReference>